<organism evidence="2 3">
    <name type="scientific">Mycolicibacterium moriokaense</name>
    <dbReference type="NCBI Taxonomy" id="39691"/>
    <lineage>
        <taxon>Bacteria</taxon>
        <taxon>Bacillati</taxon>
        <taxon>Actinomycetota</taxon>
        <taxon>Actinomycetes</taxon>
        <taxon>Mycobacteriales</taxon>
        <taxon>Mycobacteriaceae</taxon>
        <taxon>Mycolicibacterium</taxon>
    </lineage>
</organism>
<feature type="transmembrane region" description="Helical" evidence="1">
    <location>
        <begin position="95"/>
        <end position="113"/>
    </location>
</feature>
<dbReference type="PROSITE" id="PS50096">
    <property type="entry name" value="IQ"/>
    <property type="match status" value="1"/>
</dbReference>
<proteinExistence type="predicted"/>
<dbReference type="RefSeq" id="WP_110314129.1">
    <property type="nucleotide sequence ID" value="NZ_QJJU01000001.1"/>
</dbReference>
<feature type="transmembrane region" description="Helical" evidence="1">
    <location>
        <begin position="133"/>
        <end position="152"/>
    </location>
</feature>
<dbReference type="Proteomes" id="UP000247781">
    <property type="component" value="Unassembled WGS sequence"/>
</dbReference>
<dbReference type="AlphaFoldDB" id="A0A318HND3"/>
<dbReference type="EMBL" id="QJJU01000001">
    <property type="protein sequence ID" value="PXX12953.1"/>
    <property type="molecule type" value="Genomic_DNA"/>
</dbReference>
<protein>
    <submittedName>
        <fullName evidence="2">Uncharacterized protein</fullName>
    </submittedName>
</protein>
<accession>A0A318HND3</accession>
<evidence type="ECO:0000313" key="2">
    <source>
        <dbReference type="EMBL" id="PXX12953.1"/>
    </source>
</evidence>
<sequence length="175" mass="18699">MADYPAVLVIGSSCLVFLACAYFTRAPGRRALAALVSGIAIAGLNIAADIVAHNMGWWHYPAVGDRSYGPLHWYVAAAVAVSGLTLIGWRAHRRFGPIGTVVFLVGLAGYGTTRDWLASQVVSGVIAFGPGPVPWIADYLTWFTCAALALLVQAGLRGHPRRDAPRPRLNRHHSG</sequence>
<keyword evidence="1" id="KW-0812">Transmembrane</keyword>
<feature type="transmembrane region" description="Helical" evidence="1">
    <location>
        <begin position="6"/>
        <end position="24"/>
    </location>
</feature>
<feature type="transmembrane region" description="Helical" evidence="1">
    <location>
        <begin position="31"/>
        <end position="51"/>
    </location>
</feature>
<gene>
    <name evidence="2" type="ORF">C8E89_101101</name>
</gene>
<keyword evidence="1" id="KW-0472">Membrane</keyword>
<evidence type="ECO:0000256" key="1">
    <source>
        <dbReference type="SAM" id="Phobius"/>
    </source>
</evidence>
<keyword evidence="1" id="KW-1133">Transmembrane helix</keyword>
<feature type="transmembrane region" description="Helical" evidence="1">
    <location>
        <begin position="71"/>
        <end position="88"/>
    </location>
</feature>
<keyword evidence="3" id="KW-1185">Reference proteome</keyword>
<reference evidence="2 3" key="2">
    <citation type="submission" date="2018-06" db="EMBL/GenBank/DDBJ databases">
        <title>Sequencing of bacterial isolates from soil warming experiment in Harvard Forest, Massachusetts, USA.</title>
        <authorList>
            <person name="Deangelis K.PhD."/>
        </authorList>
    </citation>
    <scope>NUCLEOTIDE SEQUENCE [LARGE SCALE GENOMIC DNA]</scope>
    <source>
        <strain evidence="2 3">GAS496</strain>
    </source>
</reference>
<evidence type="ECO:0000313" key="3">
    <source>
        <dbReference type="Proteomes" id="UP000247781"/>
    </source>
</evidence>
<comment type="caution">
    <text evidence="2">The sequence shown here is derived from an EMBL/GenBank/DDBJ whole genome shotgun (WGS) entry which is preliminary data.</text>
</comment>
<name>A0A318HND3_9MYCO</name>
<reference evidence="3" key="1">
    <citation type="submission" date="2018-05" db="EMBL/GenBank/DDBJ databases">
        <authorList>
            <person name="Deangelis K."/>
            <person name="Huntemann M."/>
            <person name="Clum A."/>
            <person name="Pillay M."/>
            <person name="Palaniappan K."/>
            <person name="Varghese N."/>
            <person name="Mikhailova N."/>
            <person name="Stamatis D."/>
            <person name="Reddy T."/>
            <person name="Daum C."/>
            <person name="Shapiro N."/>
            <person name="Ivanova N."/>
            <person name="Kyrpides N."/>
            <person name="Woyke T."/>
        </authorList>
    </citation>
    <scope>NUCLEOTIDE SEQUENCE [LARGE SCALE GENOMIC DNA]</scope>
    <source>
        <strain evidence="3">GAS496</strain>
    </source>
</reference>